<organism evidence="1 2">
    <name type="scientific">Streptomyces nanshensis</name>
    <dbReference type="NCBI Taxonomy" id="518642"/>
    <lineage>
        <taxon>Bacteria</taxon>
        <taxon>Bacillati</taxon>
        <taxon>Actinomycetota</taxon>
        <taxon>Actinomycetes</taxon>
        <taxon>Kitasatosporales</taxon>
        <taxon>Streptomycetaceae</taxon>
        <taxon>Streptomyces</taxon>
    </lineage>
</organism>
<dbReference type="AlphaFoldDB" id="A0A1E7L8C6"/>
<dbReference type="RefSeq" id="WP_070016152.1">
    <property type="nucleotide sequence ID" value="NZ_LJGW01000143.1"/>
</dbReference>
<proteinExistence type="predicted"/>
<evidence type="ECO:0008006" key="3">
    <source>
        <dbReference type="Google" id="ProtNLM"/>
    </source>
</evidence>
<dbReference type="Proteomes" id="UP000176005">
    <property type="component" value="Unassembled WGS sequence"/>
</dbReference>
<accession>A0A1E7L8C6</accession>
<dbReference type="EMBL" id="LJGW01000143">
    <property type="protein sequence ID" value="OEV12408.1"/>
    <property type="molecule type" value="Genomic_DNA"/>
</dbReference>
<protein>
    <recommendedName>
        <fullName evidence="3">Arylsulfatase</fullName>
    </recommendedName>
</protein>
<reference evidence="1 2" key="1">
    <citation type="journal article" date="2016" name="Front. Microbiol.">
        <title>Comparative Genomics Analysis of Streptomyces Species Reveals Their Adaptation to the Marine Environment and Their Diversity at the Genomic Level.</title>
        <authorList>
            <person name="Tian X."/>
            <person name="Zhang Z."/>
            <person name="Yang T."/>
            <person name="Chen M."/>
            <person name="Li J."/>
            <person name="Chen F."/>
            <person name="Yang J."/>
            <person name="Li W."/>
            <person name="Zhang B."/>
            <person name="Zhang Z."/>
            <person name="Wu J."/>
            <person name="Zhang C."/>
            <person name="Long L."/>
            <person name="Xiao J."/>
        </authorList>
    </citation>
    <scope>NUCLEOTIDE SEQUENCE [LARGE SCALE GENOMIC DNA]</scope>
    <source>
        <strain evidence="1 2">SCSIO 10429</strain>
    </source>
</reference>
<evidence type="ECO:0000313" key="2">
    <source>
        <dbReference type="Proteomes" id="UP000176005"/>
    </source>
</evidence>
<sequence>MTSGRIALISTTPKAVPPAAAAVGAALPEATVWNLIDDRLLADATAEGGVTPSLGERMDRLIDLAVAGGADGVLLTCSQFGGRARIRDPRRDGVAVLAADDPLFAEVAAAAPETVVVVASLASSAADSTARLGAYLTEAGAGAELVTVVAEDAATTDDPALVTRELTDAVAAVGVPYDLIVLAQYSLAPAAEALAERFGTPVLDGPSAAARRLAQSLETRA</sequence>
<keyword evidence="2" id="KW-1185">Reference proteome</keyword>
<gene>
    <name evidence="1" type="ORF">AN218_08550</name>
</gene>
<evidence type="ECO:0000313" key="1">
    <source>
        <dbReference type="EMBL" id="OEV12408.1"/>
    </source>
</evidence>
<name>A0A1E7L8C6_9ACTN</name>
<comment type="caution">
    <text evidence="1">The sequence shown here is derived from an EMBL/GenBank/DDBJ whole genome shotgun (WGS) entry which is preliminary data.</text>
</comment>
<dbReference type="PATRIC" id="fig|518642.10.peg.1227"/>